<evidence type="ECO:0000259" key="1">
    <source>
        <dbReference type="Pfam" id="PF13953"/>
    </source>
</evidence>
<protein>
    <recommendedName>
        <fullName evidence="1">PapC-like C-terminal domain-containing protein</fullName>
    </recommendedName>
</protein>
<dbReference type="InterPro" id="IPR025949">
    <property type="entry name" value="PapC-like_C"/>
</dbReference>
<gene>
    <name evidence="2" type="ORF">HJG40_14950</name>
</gene>
<organism evidence="2 3">
    <name type="scientific">Acidithiobacillus concretivorus</name>
    <dbReference type="NCBI Taxonomy" id="3063952"/>
    <lineage>
        <taxon>Bacteria</taxon>
        <taxon>Pseudomonadati</taxon>
        <taxon>Pseudomonadota</taxon>
        <taxon>Acidithiobacillia</taxon>
        <taxon>Acidithiobacillales</taxon>
        <taxon>Acidithiobacillaceae</taxon>
        <taxon>Acidithiobacillus</taxon>
    </lineage>
</organism>
<reference evidence="2 3" key="1">
    <citation type="journal article" date="2021" name="ISME J.">
        <title>Genomic evolution of the class Acidithiobacillia: deep-branching Proteobacteria living in extreme acidic conditions.</title>
        <authorList>
            <person name="Moya-Beltran A."/>
            <person name="Beard S."/>
            <person name="Rojas-Villalobos C."/>
            <person name="Issotta F."/>
            <person name="Gallardo Y."/>
            <person name="Ulloa R."/>
            <person name="Giaveno A."/>
            <person name="Degli Esposti M."/>
            <person name="Johnson D.B."/>
            <person name="Quatrini R."/>
        </authorList>
    </citation>
    <scope>NUCLEOTIDE SEQUENCE [LARGE SCALE GENOMIC DNA]</scope>
    <source>
        <strain evidence="2 3">ATCC 19703</strain>
    </source>
</reference>
<keyword evidence="3" id="KW-1185">Reference proteome</keyword>
<evidence type="ECO:0000313" key="2">
    <source>
        <dbReference type="EMBL" id="MBU2740047.1"/>
    </source>
</evidence>
<proteinExistence type="predicted"/>
<name>A0ABS5ZTM9_9PROT</name>
<accession>A0ABS5ZTM9</accession>
<dbReference type="EMBL" id="JABELD010000192">
    <property type="protein sequence ID" value="MBU2740047.1"/>
    <property type="molecule type" value="Genomic_DNA"/>
</dbReference>
<comment type="caution">
    <text evidence="2">The sequence shown here is derived from an EMBL/GenBank/DDBJ whole genome shotgun (WGS) entry which is preliminary data.</text>
</comment>
<dbReference type="Proteomes" id="UP001197028">
    <property type="component" value="Unassembled WGS sequence"/>
</dbReference>
<dbReference type="Pfam" id="PF13953">
    <property type="entry name" value="PapC_C"/>
    <property type="match status" value="1"/>
</dbReference>
<sequence length="66" mass="7140">MTHGSTIVVRSATFTLHQENGKPVPSGAILRIRGQKKGYPVGYHGLSYLSGLSAHNVVNAQWDHQA</sequence>
<evidence type="ECO:0000313" key="3">
    <source>
        <dbReference type="Proteomes" id="UP001197028"/>
    </source>
</evidence>
<feature type="domain" description="PapC-like C-terminal" evidence="1">
    <location>
        <begin position="14"/>
        <end position="65"/>
    </location>
</feature>
<dbReference type="Gene3D" id="2.60.40.2070">
    <property type="match status" value="1"/>
</dbReference>
<dbReference type="InterPro" id="IPR043142">
    <property type="entry name" value="PapC-like_C_sf"/>
</dbReference>